<dbReference type="STRING" id="376427.SAMN04487954_1247"/>
<name>A0A1G9E2L6_9GAMM</name>
<keyword evidence="2" id="KW-1185">Reference proteome</keyword>
<dbReference type="AlphaFoldDB" id="A0A1G9E2L6"/>
<evidence type="ECO:0000313" key="2">
    <source>
        <dbReference type="Proteomes" id="UP000198525"/>
    </source>
</evidence>
<evidence type="ECO:0000313" key="1">
    <source>
        <dbReference type="EMBL" id="SDK70339.1"/>
    </source>
</evidence>
<dbReference type="OrthoDB" id="6184290at2"/>
<sequence>MPEETLNVDDRMEALLDRVRHQEGLETNAQAAEFLLRRRLRKGVQGLTGRGRALYPINPGGGRR</sequence>
<gene>
    <name evidence="1" type="ORF">SAMN04487954_1247</name>
</gene>
<dbReference type="RefSeq" id="WP_089689082.1">
    <property type="nucleotide sequence ID" value="NZ_FNES01000024.1"/>
</dbReference>
<organism evidence="1 2">
    <name type="scientific">Billgrantia gudaonensis</name>
    <dbReference type="NCBI Taxonomy" id="376427"/>
    <lineage>
        <taxon>Bacteria</taxon>
        <taxon>Pseudomonadati</taxon>
        <taxon>Pseudomonadota</taxon>
        <taxon>Gammaproteobacteria</taxon>
        <taxon>Oceanospirillales</taxon>
        <taxon>Halomonadaceae</taxon>
        <taxon>Billgrantia</taxon>
    </lineage>
</organism>
<dbReference type="Proteomes" id="UP000198525">
    <property type="component" value="Unassembled WGS sequence"/>
</dbReference>
<protein>
    <submittedName>
        <fullName evidence="1">Uncharacterized protein</fullName>
    </submittedName>
</protein>
<dbReference type="EMBL" id="FNES01000024">
    <property type="protein sequence ID" value="SDK70339.1"/>
    <property type="molecule type" value="Genomic_DNA"/>
</dbReference>
<reference evidence="1 2" key="1">
    <citation type="submission" date="2016-10" db="EMBL/GenBank/DDBJ databases">
        <authorList>
            <person name="de Groot N.N."/>
        </authorList>
    </citation>
    <scope>NUCLEOTIDE SEQUENCE [LARGE SCALE GENOMIC DNA]</scope>
    <source>
        <strain evidence="1 2">CGMCC 1.6133</strain>
    </source>
</reference>
<proteinExistence type="predicted"/>
<accession>A0A1G9E2L6</accession>